<dbReference type="RefSeq" id="WP_144072180.1">
    <property type="nucleotide sequence ID" value="NZ_VJZR01000029.1"/>
</dbReference>
<name>A0A553C5T1_9FLAO</name>
<evidence type="ECO:0000313" key="2">
    <source>
        <dbReference type="EMBL" id="TRX15881.1"/>
    </source>
</evidence>
<accession>A0A553C5T1</accession>
<feature type="transmembrane region" description="Helical" evidence="1">
    <location>
        <begin position="6"/>
        <end position="26"/>
    </location>
</feature>
<organism evidence="2 3">
    <name type="scientific">Flavobacterium franklandianum</name>
    <dbReference type="NCBI Taxonomy" id="2594430"/>
    <lineage>
        <taxon>Bacteria</taxon>
        <taxon>Pseudomonadati</taxon>
        <taxon>Bacteroidota</taxon>
        <taxon>Flavobacteriia</taxon>
        <taxon>Flavobacteriales</taxon>
        <taxon>Flavobacteriaceae</taxon>
        <taxon>Flavobacterium</taxon>
    </lineage>
</organism>
<dbReference type="EMBL" id="VJZR01000029">
    <property type="protein sequence ID" value="TRX15881.1"/>
    <property type="molecule type" value="Genomic_DNA"/>
</dbReference>
<gene>
    <name evidence="2" type="ORF">FNW17_15945</name>
</gene>
<keyword evidence="3" id="KW-1185">Reference proteome</keyword>
<protein>
    <submittedName>
        <fullName evidence="2">Uncharacterized protein</fullName>
    </submittedName>
</protein>
<sequence length="62" mass="7376">MNITYYLAGLLSGISIASFFIGKELYKYYVKDKIQKKQLERMEKLNKQIKKTFDMEAKEFSI</sequence>
<dbReference type="AlphaFoldDB" id="A0A553C5T1"/>
<evidence type="ECO:0000256" key="1">
    <source>
        <dbReference type="SAM" id="Phobius"/>
    </source>
</evidence>
<keyword evidence="1" id="KW-0472">Membrane</keyword>
<keyword evidence="1" id="KW-0812">Transmembrane</keyword>
<comment type="caution">
    <text evidence="2">The sequence shown here is derived from an EMBL/GenBank/DDBJ whole genome shotgun (WGS) entry which is preliminary data.</text>
</comment>
<dbReference type="OrthoDB" id="1367793at2"/>
<keyword evidence="1" id="KW-1133">Transmembrane helix</keyword>
<proteinExistence type="predicted"/>
<reference evidence="2 3" key="1">
    <citation type="submission" date="2019-07" db="EMBL/GenBank/DDBJ databases">
        <title>Novel species of Flavobacterium.</title>
        <authorList>
            <person name="Liu Q."/>
            <person name="Xin Y.-H."/>
        </authorList>
    </citation>
    <scope>NUCLEOTIDE SEQUENCE [LARGE SCALE GENOMIC DNA]</scope>
    <source>
        <strain evidence="2 3">LB3P56</strain>
    </source>
</reference>
<evidence type="ECO:0000313" key="3">
    <source>
        <dbReference type="Proteomes" id="UP000318585"/>
    </source>
</evidence>
<dbReference type="Proteomes" id="UP000318585">
    <property type="component" value="Unassembled WGS sequence"/>
</dbReference>